<keyword evidence="1" id="KW-0863">Zinc-finger</keyword>
<dbReference type="InterPro" id="IPR021869">
    <property type="entry name" value="RNase_Zc3h12_NYN"/>
</dbReference>
<dbReference type="FunFam" id="3.40.50.11980:FF:000001">
    <property type="entry name" value="ZC3H12A isoform 1"/>
    <property type="match status" value="1"/>
</dbReference>
<evidence type="ECO:0000313" key="5">
    <source>
        <dbReference type="Proteomes" id="UP000593567"/>
    </source>
</evidence>
<dbReference type="GO" id="GO:0036464">
    <property type="term" value="C:cytoplasmic ribonucleoprotein granule"/>
    <property type="evidence" value="ECO:0007669"/>
    <property type="project" value="TreeGrafter"/>
</dbReference>
<evidence type="ECO:0000256" key="2">
    <source>
        <dbReference type="SAM" id="MobiDB-lite"/>
    </source>
</evidence>
<dbReference type="Proteomes" id="UP000593567">
    <property type="component" value="Unassembled WGS sequence"/>
</dbReference>
<dbReference type="InterPro" id="IPR000571">
    <property type="entry name" value="Znf_CCCH"/>
</dbReference>
<dbReference type="OrthoDB" id="392925at2759"/>
<comment type="caution">
    <text evidence="4">The sequence shown here is derived from an EMBL/GenBank/DDBJ whole genome shotgun (WGS) entry which is preliminary data.</text>
</comment>
<keyword evidence="1" id="KW-0862">Zinc</keyword>
<proteinExistence type="predicted"/>
<feature type="region of interest" description="Disordered" evidence="2">
    <location>
        <begin position="1"/>
        <end position="57"/>
    </location>
</feature>
<keyword evidence="5" id="KW-1185">Reference proteome</keyword>
<dbReference type="Gene3D" id="3.40.50.11980">
    <property type="match status" value="1"/>
</dbReference>
<dbReference type="AlphaFoldDB" id="A0A7J7KAY7"/>
<dbReference type="Pfam" id="PF11977">
    <property type="entry name" value="RNase_Zc3h12a"/>
    <property type="match status" value="1"/>
</dbReference>
<reference evidence="4" key="1">
    <citation type="submission" date="2020-06" db="EMBL/GenBank/DDBJ databases">
        <title>Draft genome of Bugula neritina, a colonial animal packing powerful symbionts and potential medicines.</title>
        <authorList>
            <person name="Rayko M."/>
        </authorList>
    </citation>
    <scope>NUCLEOTIDE SEQUENCE [LARGE SCALE GENOMIC DNA]</scope>
    <source>
        <strain evidence="4">Kwan_BN1</strain>
    </source>
</reference>
<organism evidence="4 5">
    <name type="scientific">Bugula neritina</name>
    <name type="common">Brown bryozoan</name>
    <name type="synonym">Sertularia neritina</name>
    <dbReference type="NCBI Taxonomy" id="10212"/>
    <lineage>
        <taxon>Eukaryota</taxon>
        <taxon>Metazoa</taxon>
        <taxon>Spiralia</taxon>
        <taxon>Lophotrochozoa</taxon>
        <taxon>Bryozoa</taxon>
        <taxon>Gymnolaemata</taxon>
        <taxon>Cheilostomatida</taxon>
        <taxon>Flustrina</taxon>
        <taxon>Buguloidea</taxon>
        <taxon>Bugulidae</taxon>
        <taxon>Bugula</taxon>
    </lineage>
</organism>
<dbReference type="GO" id="GO:0003729">
    <property type="term" value="F:mRNA binding"/>
    <property type="evidence" value="ECO:0007669"/>
    <property type="project" value="TreeGrafter"/>
</dbReference>
<feature type="compositionally biased region" description="Basic and acidic residues" evidence="2">
    <location>
        <begin position="32"/>
        <end position="49"/>
    </location>
</feature>
<keyword evidence="1" id="KW-0479">Metal-binding</keyword>
<evidence type="ECO:0000256" key="1">
    <source>
        <dbReference type="PROSITE-ProRule" id="PRU00723"/>
    </source>
</evidence>
<protein>
    <submittedName>
        <fullName evidence="4">ZC3H12B</fullName>
    </submittedName>
</protein>
<dbReference type="GO" id="GO:0004521">
    <property type="term" value="F:RNA endonuclease activity"/>
    <property type="evidence" value="ECO:0007669"/>
    <property type="project" value="TreeGrafter"/>
</dbReference>
<dbReference type="GO" id="GO:0005634">
    <property type="term" value="C:nucleus"/>
    <property type="evidence" value="ECO:0007669"/>
    <property type="project" value="TreeGrafter"/>
</dbReference>
<dbReference type="PROSITE" id="PS50103">
    <property type="entry name" value="ZF_C3H1"/>
    <property type="match status" value="1"/>
</dbReference>
<dbReference type="InterPro" id="IPR051101">
    <property type="entry name" value="ZC3H12/N4BP1_RNase_Reg"/>
</dbReference>
<feature type="zinc finger region" description="C3H1-type" evidence="1">
    <location>
        <begin position="294"/>
        <end position="319"/>
    </location>
</feature>
<name>A0A7J7KAY7_BUGNE</name>
<dbReference type="PANTHER" id="PTHR12876">
    <property type="entry name" value="N4BP1-RELATED"/>
    <property type="match status" value="1"/>
</dbReference>
<dbReference type="EMBL" id="VXIV02000889">
    <property type="protein sequence ID" value="KAF6035355.1"/>
    <property type="molecule type" value="Genomic_DNA"/>
</dbReference>
<dbReference type="PANTHER" id="PTHR12876:SF35">
    <property type="entry name" value="LD08718P-RELATED"/>
    <property type="match status" value="1"/>
</dbReference>
<gene>
    <name evidence="4" type="ORF">EB796_006337</name>
</gene>
<feature type="domain" description="C3H1-type" evidence="3">
    <location>
        <begin position="294"/>
        <end position="319"/>
    </location>
</feature>
<accession>A0A7J7KAY7</accession>
<sequence length="551" mass="62343">MISGNNANEVEHETRVKTMKSLKKPVPAPRSLSKESKPPATHVTEHHGYPDSSGGPRNDCISSTDLLHQFAMRKEFTEQEFNQALQRTILPVDINNFLLQLIAVRTEGSLDTNALHNKLVLLPKPREIHLNLRNIVIDGSNVAMTHGNKNQCFSNRGIKIAVDWFLQRGHPSVKVFVPEHRKEAKGRNRDVDILHELSDQGIAFFTPSTENCRGSRVTCYDDRFILKCASEDKAVVLSNDKYKDLINEDAGFRETIRHRLLTYMFAGDKFIPADDPMGRKGPTLEQFLRNDALDTKTGSCPYGRKCTYGSKCRYSHPEREESAILDEVSIVTRQREISASTVTENNNIQFSSQAQPLFNKMATGYPTSEPWLAGFSNHPSVTQNHLPLLSRSAGDSLSEQIPRVQKQVGPQRVPLKRESSCTYPSTTHMVIHNRPHSLPPTTLPRDSLPYFQESSRNIGINPMPPNQHSMNIQMASLRIPGDTLIRHTSPNPGAPMLHTDDQATRENSAVRNKLYYHLRGLFEENKVREAMRRLPHETDVILIIEEVKKMK</sequence>
<dbReference type="GO" id="GO:0008270">
    <property type="term" value="F:zinc ion binding"/>
    <property type="evidence" value="ECO:0007669"/>
    <property type="project" value="UniProtKB-KW"/>
</dbReference>
<evidence type="ECO:0000259" key="3">
    <source>
        <dbReference type="PROSITE" id="PS50103"/>
    </source>
</evidence>
<evidence type="ECO:0000313" key="4">
    <source>
        <dbReference type="EMBL" id="KAF6035355.1"/>
    </source>
</evidence>